<proteinExistence type="predicted"/>
<name>A0AAU7PUK8_9FIRM</name>
<gene>
    <name evidence="1" type="ORF">ABFV83_10055</name>
</gene>
<evidence type="ECO:0000313" key="1">
    <source>
        <dbReference type="EMBL" id="XBS56105.1"/>
    </source>
</evidence>
<dbReference type="AlphaFoldDB" id="A0AAU7PUK8"/>
<reference evidence="1" key="1">
    <citation type="submission" date="2024-06" db="EMBL/GenBank/DDBJ databases">
        <title>Lacrimispora cavernae sp. nov., a novel anaerobe isolated from bat guano pile inside a cave.</title>
        <authorList>
            <person name="Miller S.L."/>
            <person name="Lu N."/>
            <person name="King J."/>
            <person name="Sankaranarayanan K."/>
            <person name="Lawson P.A."/>
        </authorList>
    </citation>
    <scope>NUCLEOTIDE SEQUENCE</scope>
    <source>
        <strain evidence="1">BS-2</strain>
    </source>
</reference>
<organism evidence="1">
    <name type="scientific">Lacrimispora sp. BS-2</name>
    <dbReference type="NCBI Taxonomy" id="3151850"/>
    <lineage>
        <taxon>Bacteria</taxon>
        <taxon>Bacillati</taxon>
        <taxon>Bacillota</taxon>
        <taxon>Clostridia</taxon>
        <taxon>Lachnospirales</taxon>
        <taxon>Lachnospiraceae</taxon>
        <taxon>Lacrimispora</taxon>
    </lineage>
</organism>
<dbReference type="RefSeq" id="WP_349948733.1">
    <property type="nucleotide sequence ID" value="NZ_CP157940.1"/>
</dbReference>
<sequence>MKRKQLCQNGIDRMRFSCIMIKEVSHFSEVLALRFSYLVQKTKRRELRRMLKEEDISEEMMVAPNKSGVEKEITISKLQYDDVVFDISG</sequence>
<protein>
    <submittedName>
        <fullName evidence="1">Uncharacterized protein</fullName>
    </submittedName>
</protein>
<dbReference type="EMBL" id="CP157940">
    <property type="protein sequence ID" value="XBS56105.1"/>
    <property type="molecule type" value="Genomic_DNA"/>
</dbReference>
<accession>A0AAU7PUK8</accession>